<sequence>MSTPASVISSVDLATRFGTPDYIVFAGMLTVSAAIGIYYACSGSKQSTTKEFLMGDRSMSVFPVSISVLASFMSAITLLGTPAEVYQYGTQFWMICLCFFITMPLAAYCYLPVFYNLGVTSVYEYLEKRFSLTVRIIGSVIFVVETMMYLALVLYAPSLALFQVSGLSTYSISRKQKTIWINLLGGFIIITATCFAGLIIYSRYHECDPITAGLVNAPDQLLPLFMMDVLGYLPGLPGLFVSGVFSAALSTLSSAINSLAAVTLEDIIKTCIKKDVSELWAIRITKGLALLYGVITILLVAVVQLLGDILQAAWSFNGILGGPLLGLFTLGMFCPWANSKGAVSGLLCGLALSSWIGLGSFVYKPDAPKSPVSIGGCLTNVTLSPTYDPRHNENILVIYRLSYVWFTIISIFFVLFSGIIISLLTGKSDPGCMDPKLITPVFDTFCRWLPPSVLSKLGLPVGHKMSNVG</sequence>
<feature type="transmembrane region" description="Helical" evidence="12">
    <location>
        <begin position="136"/>
        <end position="159"/>
    </location>
</feature>
<evidence type="ECO:0000256" key="3">
    <source>
        <dbReference type="ARBA" id="ARBA00022448"/>
    </source>
</evidence>
<keyword evidence="7" id="KW-0915">Sodium</keyword>
<evidence type="ECO:0000256" key="9">
    <source>
        <dbReference type="ARBA" id="ARBA00023136"/>
    </source>
</evidence>
<name>A0ABM1T397_LIMPO</name>
<feature type="transmembrane region" description="Helical" evidence="12">
    <location>
        <begin position="179"/>
        <end position="201"/>
    </location>
</feature>
<evidence type="ECO:0000256" key="10">
    <source>
        <dbReference type="ARBA" id="ARBA00023201"/>
    </source>
</evidence>
<keyword evidence="4" id="KW-1003">Cell membrane</keyword>
<dbReference type="RefSeq" id="XP_022250353.1">
    <property type="nucleotide sequence ID" value="XM_022394645.1"/>
</dbReference>
<evidence type="ECO:0000256" key="2">
    <source>
        <dbReference type="ARBA" id="ARBA00006434"/>
    </source>
</evidence>
<evidence type="ECO:0000256" key="5">
    <source>
        <dbReference type="ARBA" id="ARBA00022692"/>
    </source>
</evidence>
<evidence type="ECO:0000256" key="12">
    <source>
        <dbReference type="SAM" id="Phobius"/>
    </source>
</evidence>
<keyword evidence="3" id="KW-0813">Transport</keyword>
<keyword evidence="6 12" id="KW-1133">Transmembrane helix</keyword>
<dbReference type="Pfam" id="PF00474">
    <property type="entry name" value="SSF"/>
    <property type="match status" value="2"/>
</dbReference>
<dbReference type="Gene3D" id="1.20.1730.10">
    <property type="entry name" value="Sodium/glucose cotransporter"/>
    <property type="match status" value="2"/>
</dbReference>
<comment type="similarity">
    <text evidence="2 11">Belongs to the sodium:solute symporter (SSF) (TC 2.A.21) family.</text>
</comment>
<evidence type="ECO:0000256" key="7">
    <source>
        <dbReference type="ARBA" id="ARBA00023053"/>
    </source>
</evidence>
<dbReference type="InterPro" id="IPR038377">
    <property type="entry name" value="Na/Glc_symporter_sf"/>
</dbReference>
<dbReference type="PANTHER" id="PTHR42985:SF40">
    <property type="entry name" value="LD47995P-RELATED"/>
    <property type="match status" value="1"/>
</dbReference>
<evidence type="ECO:0000256" key="1">
    <source>
        <dbReference type="ARBA" id="ARBA00004651"/>
    </source>
</evidence>
<feature type="transmembrane region" description="Helical" evidence="12">
    <location>
        <begin position="92"/>
        <end position="115"/>
    </location>
</feature>
<evidence type="ECO:0000313" key="13">
    <source>
        <dbReference type="Proteomes" id="UP000694941"/>
    </source>
</evidence>
<feature type="transmembrane region" description="Helical" evidence="12">
    <location>
        <begin position="313"/>
        <end position="334"/>
    </location>
</feature>
<feature type="transmembrane region" description="Helical" evidence="12">
    <location>
        <begin position="22"/>
        <end position="41"/>
    </location>
</feature>
<dbReference type="PANTHER" id="PTHR42985">
    <property type="entry name" value="SODIUM-COUPLED MONOCARBOXYLATE TRANSPORTER"/>
    <property type="match status" value="1"/>
</dbReference>
<feature type="transmembrane region" description="Helical" evidence="12">
    <location>
        <begin position="289"/>
        <end position="307"/>
    </location>
</feature>
<evidence type="ECO:0000256" key="11">
    <source>
        <dbReference type="RuleBase" id="RU362091"/>
    </source>
</evidence>
<evidence type="ECO:0000256" key="6">
    <source>
        <dbReference type="ARBA" id="ARBA00022989"/>
    </source>
</evidence>
<dbReference type="Proteomes" id="UP000694941">
    <property type="component" value="Unplaced"/>
</dbReference>
<keyword evidence="8" id="KW-0406">Ion transport</keyword>
<gene>
    <name evidence="14" type="primary">LOC106466095</name>
</gene>
<proteinExistence type="inferred from homology"/>
<feature type="transmembrane region" description="Helical" evidence="12">
    <location>
        <begin position="341"/>
        <end position="363"/>
    </location>
</feature>
<comment type="subcellular location">
    <subcellularLocation>
        <location evidence="1">Cell membrane</location>
        <topology evidence="1">Multi-pass membrane protein</topology>
    </subcellularLocation>
</comment>
<dbReference type="InterPro" id="IPR051163">
    <property type="entry name" value="Sodium:Solute_Symporter_SSF"/>
</dbReference>
<dbReference type="GeneID" id="106466095"/>
<keyword evidence="5 12" id="KW-0812">Transmembrane</keyword>
<evidence type="ECO:0000256" key="4">
    <source>
        <dbReference type="ARBA" id="ARBA00022475"/>
    </source>
</evidence>
<organism evidence="13 14">
    <name type="scientific">Limulus polyphemus</name>
    <name type="common">Atlantic horseshoe crab</name>
    <dbReference type="NCBI Taxonomy" id="6850"/>
    <lineage>
        <taxon>Eukaryota</taxon>
        <taxon>Metazoa</taxon>
        <taxon>Ecdysozoa</taxon>
        <taxon>Arthropoda</taxon>
        <taxon>Chelicerata</taxon>
        <taxon>Merostomata</taxon>
        <taxon>Xiphosura</taxon>
        <taxon>Limulidae</taxon>
        <taxon>Limulus</taxon>
    </lineage>
</organism>
<keyword evidence="10" id="KW-0739">Sodium transport</keyword>
<keyword evidence="13" id="KW-1185">Reference proteome</keyword>
<reference evidence="14" key="1">
    <citation type="submission" date="2025-08" db="UniProtKB">
        <authorList>
            <consortium name="RefSeq"/>
        </authorList>
    </citation>
    <scope>IDENTIFICATION</scope>
    <source>
        <tissue evidence="14">Muscle</tissue>
    </source>
</reference>
<evidence type="ECO:0000313" key="14">
    <source>
        <dbReference type="RefSeq" id="XP_022250353.1"/>
    </source>
</evidence>
<protein>
    <submittedName>
        <fullName evidence="14">Sodium-coupled monocarboxylate transporter 1-like</fullName>
    </submittedName>
</protein>
<accession>A0ABM1T397</accession>
<dbReference type="PROSITE" id="PS50283">
    <property type="entry name" value="NA_SOLUT_SYMP_3"/>
    <property type="match status" value="2"/>
</dbReference>
<keyword evidence="9 12" id="KW-0472">Membrane</keyword>
<dbReference type="InterPro" id="IPR001734">
    <property type="entry name" value="Na/solute_symporter"/>
</dbReference>
<evidence type="ECO:0000256" key="8">
    <source>
        <dbReference type="ARBA" id="ARBA00023065"/>
    </source>
</evidence>
<feature type="transmembrane region" description="Helical" evidence="12">
    <location>
        <begin position="61"/>
        <end position="80"/>
    </location>
</feature>
<feature type="transmembrane region" description="Helical" evidence="12">
    <location>
        <begin position="403"/>
        <end position="424"/>
    </location>
</feature>